<dbReference type="Proteomes" id="UP001501510">
    <property type="component" value="Unassembled WGS sequence"/>
</dbReference>
<organism evidence="1 2">
    <name type="scientific">Clostridium oceanicum</name>
    <dbReference type="NCBI Taxonomy" id="1543"/>
    <lineage>
        <taxon>Bacteria</taxon>
        <taxon>Bacillati</taxon>
        <taxon>Bacillota</taxon>
        <taxon>Clostridia</taxon>
        <taxon>Eubacteriales</taxon>
        <taxon>Clostridiaceae</taxon>
        <taxon>Clostridium</taxon>
    </lineage>
</organism>
<sequence>MKRNDMKKFICALERIEKDLIDENEVTSNIKKRLKRIIYEVEFCISNFKKNKYFAIQQFRPLMDKIVNVILLRDYKKRYLKYMECLKEFIEIESKREYLSRCKIKSRYLKDKEKFMKRKLDNLEISIENIRNYKFEKFQYSIGYLCNDSSRVIHDDNSTYDVNSDNIKRTVKEVEEIILFFVSNIFISLCENEKDKNYLRIIHKNSKKNLKNNYSIKKKSLKKLKKELRGTYNNCA</sequence>
<proteinExistence type="predicted"/>
<dbReference type="RefSeq" id="WP_343758486.1">
    <property type="nucleotide sequence ID" value="NZ_BAAACG010000003.1"/>
</dbReference>
<accession>A0ABN1JAQ6</accession>
<evidence type="ECO:0000313" key="2">
    <source>
        <dbReference type="Proteomes" id="UP001501510"/>
    </source>
</evidence>
<evidence type="ECO:0000313" key="1">
    <source>
        <dbReference type="EMBL" id="GAA0733671.1"/>
    </source>
</evidence>
<gene>
    <name evidence="1" type="ORF">GCM10008906_04830</name>
</gene>
<comment type="caution">
    <text evidence="1">The sequence shown here is derived from an EMBL/GenBank/DDBJ whole genome shotgun (WGS) entry which is preliminary data.</text>
</comment>
<protein>
    <recommendedName>
        <fullName evidence="3">CHAD domain-containing protein</fullName>
    </recommendedName>
</protein>
<reference evidence="1 2" key="1">
    <citation type="journal article" date="2019" name="Int. J. Syst. Evol. Microbiol.">
        <title>The Global Catalogue of Microorganisms (GCM) 10K type strain sequencing project: providing services to taxonomists for standard genome sequencing and annotation.</title>
        <authorList>
            <consortium name="The Broad Institute Genomics Platform"/>
            <consortium name="The Broad Institute Genome Sequencing Center for Infectious Disease"/>
            <person name="Wu L."/>
            <person name="Ma J."/>
        </authorList>
    </citation>
    <scope>NUCLEOTIDE SEQUENCE [LARGE SCALE GENOMIC DNA]</scope>
    <source>
        <strain evidence="1 2">JCM 1407</strain>
    </source>
</reference>
<keyword evidence="2" id="KW-1185">Reference proteome</keyword>
<evidence type="ECO:0008006" key="3">
    <source>
        <dbReference type="Google" id="ProtNLM"/>
    </source>
</evidence>
<dbReference type="EMBL" id="BAAACG010000003">
    <property type="protein sequence ID" value="GAA0733671.1"/>
    <property type="molecule type" value="Genomic_DNA"/>
</dbReference>
<name>A0ABN1JAQ6_9CLOT</name>